<evidence type="ECO:0000313" key="1">
    <source>
        <dbReference type="EMBL" id="VTS00755.1"/>
    </source>
</evidence>
<dbReference type="Proteomes" id="UP000464178">
    <property type="component" value="Chromosome"/>
</dbReference>
<sequence>MMVMSTLTYNGIRFHLLKSATVQFDTKRDPVSGMDVVCNTSTIRARGIASVQTVIPTDSALLLADIRHMLNMPRRPLYYGVNGSTIIQWQPTDGRPDADLGPTPIQPATITEINPGTFFVDVGYKVSTYDCGDNPLTDPVVSLRWEQSETFDELNYSHIQTHGKLVVRGDLLQSADNFRDQVTPPILSDYKRQSAKYTLHPNWTELAFEFDDMEQAYMPPFPALKANGRFTVHCAKPGFRRTGQIELSLTGQKGTSRKDLFNVALSMCYSKLRSEGFENGLPMVWGTFSEDLMSPSVQVGMQANLSPVGGGFGAGLVGAAVGAVAAAIGKPPGPAVMPTVGEMPGIQEGRPGLAPPIRKRLTALVAAAFKDPCARAEVIVTELRSEKGGQQPNAEMVAAAELAQGFSLNIGETTLSARGRACALY</sequence>
<protein>
    <submittedName>
        <fullName evidence="1">Uncharacterized protein</fullName>
    </submittedName>
</protein>
<organism evidence="1 2">
    <name type="scientific">Gemmata massiliana</name>
    <dbReference type="NCBI Taxonomy" id="1210884"/>
    <lineage>
        <taxon>Bacteria</taxon>
        <taxon>Pseudomonadati</taxon>
        <taxon>Planctomycetota</taxon>
        <taxon>Planctomycetia</taxon>
        <taxon>Gemmatales</taxon>
        <taxon>Gemmataceae</taxon>
        <taxon>Gemmata</taxon>
    </lineage>
</organism>
<gene>
    <name evidence="1" type="ORF">SOIL9_80780</name>
</gene>
<reference evidence="1 2" key="1">
    <citation type="submission" date="2019-05" db="EMBL/GenBank/DDBJ databases">
        <authorList>
            <consortium name="Science for Life Laboratories"/>
        </authorList>
    </citation>
    <scope>NUCLEOTIDE SEQUENCE [LARGE SCALE GENOMIC DNA]</scope>
    <source>
        <strain evidence="1">Soil9</strain>
    </source>
</reference>
<accession>A0A6P2DJV2</accession>
<dbReference type="AlphaFoldDB" id="A0A6P2DJV2"/>
<keyword evidence="2" id="KW-1185">Reference proteome</keyword>
<name>A0A6P2DJV2_9BACT</name>
<proteinExistence type="predicted"/>
<evidence type="ECO:0000313" key="2">
    <source>
        <dbReference type="Proteomes" id="UP000464178"/>
    </source>
</evidence>
<dbReference type="EMBL" id="LR593886">
    <property type="protein sequence ID" value="VTS00755.1"/>
    <property type="molecule type" value="Genomic_DNA"/>
</dbReference>
<dbReference type="KEGG" id="gms:SOIL9_80780"/>